<keyword evidence="3" id="KW-0808">Transferase</keyword>
<keyword evidence="6" id="KW-1133">Transmembrane helix</keyword>
<evidence type="ECO:0000256" key="3">
    <source>
        <dbReference type="ARBA" id="ARBA00022679"/>
    </source>
</evidence>
<protein>
    <recommendedName>
        <fullName evidence="2">histidine kinase</fullName>
        <ecNumber evidence="2">2.7.13.3</ecNumber>
    </recommendedName>
</protein>
<feature type="transmembrane region" description="Helical" evidence="6">
    <location>
        <begin position="40"/>
        <end position="60"/>
    </location>
</feature>
<dbReference type="InterPro" id="IPR003594">
    <property type="entry name" value="HATPase_dom"/>
</dbReference>
<evidence type="ECO:0000256" key="6">
    <source>
        <dbReference type="SAM" id="Phobius"/>
    </source>
</evidence>
<feature type="transmembrane region" description="Helical" evidence="6">
    <location>
        <begin position="126"/>
        <end position="149"/>
    </location>
</feature>
<feature type="transmembrane region" description="Helical" evidence="6">
    <location>
        <begin position="238"/>
        <end position="258"/>
    </location>
</feature>
<comment type="caution">
    <text evidence="8">The sequence shown here is derived from an EMBL/GenBank/DDBJ whole genome shotgun (WGS) entry which is preliminary data.</text>
</comment>
<dbReference type="PANTHER" id="PTHR24421">
    <property type="entry name" value="NITRATE/NITRITE SENSOR PROTEIN NARX-RELATED"/>
    <property type="match status" value="1"/>
</dbReference>
<dbReference type="Pfam" id="PF02518">
    <property type="entry name" value="HATPase_c"/>
    <property type="match status" value="1"/>
</dbReference>
<dbReference type="GO" id="GO:0004673">
    <property type="term" value="F:protein histidine kinase activity"/>
    <property type="evidence" value="ECO:0007669"/>
    <property type="project" value="UniProtKB-EC"/>
</dbReference>
<dbReference type="Gene3D" id="3.30.565.10">
    <property type="entry name" value="Histidine kinase-like ATPase, C-terminal domain"/>
    <property type="match status" value="1"/>
</dbReference>
<dbReference type="SUPFAM" id="SSF55874">
    <property type="entry name" value="ATPase domain of HSP90 chaperone/DNA topoisomerase II/histidine kinase"/>
    <property type="match status" value="1"/>
</dbReference>
<organism evidence="8 9">
    <name type="scientific">Actinoallomurus bryophytorum</name>
    <dbReference type="NCBI Taxonomy" id="1490222"/>
    <lineage>
        <taxon>Bacteria</taxon>
        <taxon>Bacillati</taxon>
        <taxon>Actinomycetota</taxon>
        <taxon>Actinomycetes</taxon>
        <taxon>Streptosporangiales</taxon>
        <taxon>Thermomonosporaceae</taxon>
        <taxon>Actinoallomurus</taxon>
    </lineage>
</organism>
<name>A0A543CPN5_9ACTN</name>
<keyword evidence="6" id="KW-0472">Membrane</keyword>
<dbReference type="EC" id="2.7.13.3" evidence="2"/>
<feature type="transmembrane region" description="Helical" evidence="6">
    <location>
        <begin position="206"/>
        <end position="232"/>
    </location>
</feature>
<keyword evidence="9" id="KW-1185">Reference proteome</keyword>
<dbReference type="Proteomes" id="UP000316096">
    <property type="component" value="Unassembled WGS sequence"/>
</dbReference>
<proteinExistence type="predicted"/>
<reference evidence="8 9" key="1">
    <citation type="submission" date="2019-06" db="EMBL/GenBank/DDBJ databases">
        <title>Sequencing the genomes of 1000 actinobacteria strains.</title>
        <authorList>
            <person name="Klenk H.-P."/>
        </authorList>
    </citation>
    <scope>NUCLEOTIDE SEQUENCE [LARGE SCALE GENOMIC DNA]</scope>
    <source>
        <strain evidence="8 9">DSM 102200</strain>
    </source>
</reference>
<dbReference type="EMBL" id="VFOZ01000001">
    <property type="protein sequence ID" value="TQL99071.1"/>
    <property type="molecule type" value="Genomic_DNA"/>
</dbReference>
<feature type="transmembrane region" description="Helical" evidence="6">
    <location>
        <begin position="95"/>
        <end position="114"/>
    </location>
</feature>
<feature type="transmembrane region" description="Helical" evidence="6">
    <location>
        <begin position="169"/>
        <end position="194"/>
    </location>
</feature>
<evidence type="ECO:0000256" key="1">
    <source>
        <dbReference type="ARBA" id="ARBA00000085"/>
    </source>
</evidence>
<keyword evidence="6" id="KW-0812">Transmembrane</keyword>
<gene>
    <name evidence="8" type="ORF">FB559_4727</name>
</gene>
<feature type="domain" description="Histidine kinase/HSP90-like ATPase" evidence="7">
    <location>
        <begin position="478"/>
        <end position="562"/>
    </location>
</feature>
<evidence type="ECO:0000256" key="5">
    <source>
        <dbReference type="ARBA" id="ARBA00023012"/>
    </source>
</evidence>
<comment type="catalytic activity">
    <reaction evidence="1">
        <text>ATP + protein L-histidine = ADP + protein N-phospho-L-histidine.</text>
        <dbReference type="EC" id="2.7.13.3"/>
    </reaction>
</comment>
<keyword evidence="5" id="KW-0902">Two-component regulatory system</keyword>
<sequence>MAVWSEGKKRLRPLTVQAALVLAVLAPAVAEGGLWVRHPLTTVVNLLVAAGAVGAGALLATDGDQRVTGYVLIASGVARPLGWADEWVSGPGPLYAAVFGYLSITLSAWALLRYPARGLGFIRRRFMAVLAAWLIGVPVIEVCVARPQWLGDENATSSTWWPYLWTSRPAFDVISNALMVGSALLAIGFLALMLRQLRVGGRRERAVRLPVAAAGMLAAVVAGVVVVVTSVAGPHEEVFAIEGMAQLGVPIGFLVSFAQQRMTRLSTMVTVFDNTNPTTHLLRQVLRHNLRDPKLDLLVWSDADQTYLTVDGGPADIGSSLAGRQAIPVMGHGGRPLAVVVTESDAAGDADLVDAAVAISRLALENLLLSRRLLTADYDARQVIVADLHDGAQKDLCALRVALSKLGCAEPEALPGLVETADRLVVNALRELRDLAHGVYPHTLTHAGLAAAIEETADELDLIVHLTAPEHRLPATVEKTVYFFVNEALTNAHKHAGTIRLQVEVRQSGGVVIAEVRDDGTGGADGNGPGLARLRDRIEAHGGRLQISSPRGTGTHVVARIPCV</sequence>
<dbReference type="PANTHER" id="PTHR24421:SF10">
    <property type="entry name" value="NITRATE_NITRITE SENSOR PROTEIN NARQ"/>
    <property type="match status" value="1"/>
</dbReference>
<dbReference type="CDD" id="cd16917">
    <property type="entry name" value="HATPase_UhpB-NarQ-NarX-like"/>
    <property type="match status" value="1"/>
</dbReference>
<dbReference type="AlphaFoldDB" id="A0A543CPN5"/>
<keyword evidence="4 8" id="KW-0418">Kinase</keyword>
<dbReference type="GO" id="GO:0000160">
    <property type="term" value="P:phosphorelay signal transduction system"/>
    <property type="evidence" value="ECO:0007669"/>
    <property type="project" value="UniProtKB-KW"/>
</dbReference>
<evidence type="ECO:0000313" key="9">
    <source>
        <dbReference type="Proteomes" id="UP000316096"/>
    </source>
</evidence>
<evidence type="ECO:0000256" key="4">
    <source>
        <dbReference type="ARBA" id="ARBA00022777"/>
    </source>
</evidence>
<dbReference type="InterPro" id="IPR050482">
    <property type="entry name" value="Sensor_HK_TwoCompSys"/>
</dbReference>
<evidence type="ECO:0000313" key="8">
    <source>
        <dbReference type="EMBL" id="TQL99071.1"/>
    </source>
</evidence>
<accession>A0A543CPN5</accession>
<dbReference type="InterPro" id="IPR036890">
    <property type="entry name" value="HATPase_C_sf"/>
</dbReference>
<evidence type="ECO:0000259" key="7">
    <source>
        <dbReference type="Pfam" id="PF02518"/>
    </source>
</evidence>
<feature type="transmembrane region" description="Helical" evidence="6">
    <location>
        <begin position="67"/>
        <end position="83"/>
    </location>
</feature>
<evidence type="ECO:0000256" key="2">
    <source>
        <dbReference type="ARBA" id="ARBA00012438"/>
    </source>
</evidence>